<dbReference type="Proteomes" id="UP000005237">
    <property type="component" value="Unassembled WGS sequence"/>
</dbReference>
<dbReference type="GO" id="GO:0005856">
    <property type="term" value="C:cytoskeleton"/>
    <property type="evidence" value="ECO:0007669"/>
    <property type="project" value="TreeGrafter"/>
</dbReference>
<sequence length="66" mass="7787">MQAARVRLPVGVYKEFEVNVKFYPTTPTTIVDDHARYYVFLQLRRDMLTFQPPPTLMPFTALLLLR</sequence>
<evidence type="ECO:0000313" key="3">
    <source>
        <dbReference type="Proteomes" id="UP000005237"/>
    </source>
</evidence>
<accession>A0A8R1IGK6</accession>
<dbReference type="GO" id="GO:0031032">
    <property type="term" value="P:actomyosin structure organization"/>
    <property type="evidence" value="ECO:0007669"/>
    <property type="project" value="TreeGrafter"/>
</dbReference>
<proteinExistence type="predicted"/>
<dbReference type="PANTHER" id="PTHR23280">
    <property type="entry name" value="4.1 G PROTEIN"/>
    <property type="match status" value="1"/>
</dbReference>
<dbReference type="PROSITE" id="PS50057">
    <property type="entry name" value="FERM_3"/>
    <property type="match status" value="1"/>
</dbReference>
<organism evidence="2 3">
    <name type="scientific">Caenorhabditis japonica</name>
    <dbReference type="NCBI Taxonomy" id="281687"/>
    <lineage>
        <taxon>Eukaryota</taxon>
        <taxon>Metazoa</taxon>
        <taxon>Ecdysozoa</taxon>
        <taxon>Nematoda</taxon>
        <taxon>Chromadorea</taxon>
        <taxon>Rhabditida</taxon>
        <taxon>Rhabditina</taxon>
        <taxon>Rhabditomorpha</taxon>
        <taxon>Rhabditoidea</taxon>
        <taxon>Rhabditidae</taxon>
        <taxon>Peloderinae</taxon>
        <taxon>Caenorhabditis</taxon>
    </lineage>
</organism>
<dbReference type="InterPro" id="IPR035963">
    <property type="entry name" value="FERM_2"/>
</dbReference>
<keyword evidence="3" id="KW-1185">Reference proteome</keyword>
<protein>
    <submittedName>
        <fullName evidence="2">FERM domain-containing protein</fullName>
    </submittedName>
</protein>
<dbReference type="AlphaFoldDB" id="A0A8R1IGK6"/>
<dbReference type="EnsemblMetazoa" id="CJA35749.1">
    <property type="protein sequence ID" value="CJA35749.1"/>
    <property type="gene ID" value="WBGene00211596"/>
</dbReference>
<dbReference type="GO" id="GO:0005886">
    <property type="term" value="C:plasma membrane"/>
    <property type="evidence" value="ECO:0007669"/>
    <property type="project" value="TreeGrafter"/>
</dbReference>
<dbReference type="Gene3D" id="1.20.80.60">
    <property type="match status" value="1"/>
</dbReference>
<reference evidence="2" key="2">
    <citation type="submission" date="2022-06" db="UniProtKB">
        <authorList>
            <consortium name="EnsemblMetazoa"/>
        </authorList>
    </citation>
    <scope>IDENTIFICATION</scope>
    <source>
        <strain evidence="2">DF5081</strain>
    </source>
</reference>
<dbReference type="SUPFAM" id="SSF47031">
    <property type="entry name" value="Second domain of FERM"/>
    <property type="match status" value="1"/>
</dbReference>
<dbReference type="InterPro" id="IPR000299">
    <property type="entry name" value="FERM_domain"/>
</dbReference>
<dbReference type="PANTHER" id="PTHR23280:SF21">
    <property type="entry name" value="PROTEIN 4.1 HOMOLOG"/>
    <property type="match status" value="1"/>
</dbReference>
<reference evidence="3" key="1">
    <citation type="submission" date="2010-08" db="EMBL/GenBank/DDBJ databases">
        <authorList>
            <consortium name="Caenorhabditis japonica Sequencing Consortium"/>
            <person name="Wilson R.K."/>
        </authorList>
    </citation>
    <scope>NUCLEOTIDE SEQUENCE [LARGE SCALE GENOMIC DNA]</scope>
    <source>
        <strain evidence="3">DF5081</strain>
    </source>
</reference>
<name>A0A8R1IGK6_CAEJA</name>
<feature type="domain" description="FERM" evidence="1">
    <location>
        <begin position="1"/>
        <end position="66"/>
    </location>
</feature>
<evidence type="ECO:0000259" key="1">
    <source>
        <dbReference type="PROSITE" id="PS50057"/>
    </source>
</evidence>
<evidence type="ECO:0000313" key="2">
    <source>
        <dbReference type="EnsemblMetazoa" id="CJA35749.1"/>
    </source>
</evidence>